<gene>
    <name evidence="18" type="ORF">AV274_0630</name>
</gene>
<dbReference type="PROSITE" id="PS51422">
    <property type="entry name" value="SAR1"/>
    <property type="match status" value="1"/>
</dbReference>
<evidence type="ECO:0000256" key="15">
    <source>
        <dbReference type="PIRSR" id="PIRSR606689-1"/>
    </source>
</evidence>
<evidence type="ECO:0000313" key="18">
    <source>
        <dbReference type="EMBL" id="OAO17606.1"/>
    </source>
</evidence>
<comment type="subcellular location">
    <subcellularLocation>
        <location evidence="2">Endoplasmic reticulum membrane</location>
        <topology evidence="2">Peripheral membrane protein</topology>
    </subcellularLocation>
    <subcellularLocation>
        <location evidence="1">Golgi apparatus membrane</location>
        <topology evidence="1">Peripheral membrane protein</topology>
    </subcellularLocation>
</comment>
<keyword evidence="9 17" id="KW-0653">Protein transport</keyword>
<feature type="binding site" evidence="16">
    <location>
        <position position="34"/>
    </location>
    <ligand>
        <name>Mg(2+)</name>
        <dbReference type="ChEBI" id="CHEBI:18420"/>
    </ligand>
</feature>
<dbReference type="PROSITE" id="PS51419">
    <property type="entry name" value="RAB"/>
    <property type="match status" value="1"/>
</dbReference>
<feature type="binding site" evidence="14">
    <location>
        <position position="174"/>
    </location>
    <ligand>
        <name>GTP</name>
        <dbReference type="ChEBI" id="CHEBI:37565"/>
    </ligand>
</feature>
<evidence type="ECO:0000256" key="11">
    <source>
        <dbReference type="ARBA" id="ARBA00023134"/>
    </source>
</evidence>
<feature type="binding site" evidence="14">
    <location>
        <position position="33"/>
    </location>
    <ligand>
        <name>GTP</name>
        <dbReference type="ChEBI" id="CHEBI:37565"/>
    </ligand>
</feature>
<evidence type="ECO:0000256" key="12">
    <source>
        <dbReference type="ARBA" id="ARBA00023136"/>
    </source>
</evidence>
<dbReference type="CDD" id="cd00879">
    <property type="entry name" value="Sar1"/>
    <property type="match status" value="1"/>
</dbReference>
<dbReference type="InterPro" id="IPR027417">
    <property type="entry name" value="P-loop_NTPase"/>
</dbReference>
<evidence type="ECO:0000256" key="4">
    <source>
        <dbReference type="ARBA" id="ARBA00022448"/>
    </source>
</evidence>
<evidence type="ECO:0000256" key="1">
    <source>
        <dbReference type="ARBA" id="ARBA00004395"/>
    </source>
</evidence>
<evidence type="ECO:0000256" key="17">
    <source>
        <dbReference type="RuleBase" id="RU003926"/>
    </source>
</evidence>
<dbReference type="PANTHER" id="PTHR45684">
    <property type="entry name" value="RE74312P"/>
    <property type="match status" value="1"/>
</dbReference>
<dbReference type="NCBIfam" id="TIGR00231">
    <property type="entry name" value="small_GTP"/>
    <property type="match status" value="1"/>
</dbReference>
<dbReference type="SUPFAM" id="SSF52540">
    <property type="entry name" value="P-loop containing nucleoside triphosphate hydrolases"/>
    <property type="match status" value="1"/>
</dbReference>
<feature type="binding site" evidence="15">
    <location>
        <begin position="27"/>
        <end position="34"/>
    </location>
    <ligand>
        <name>GTP</name>
        <dbReference type="ChEBI" id="CHEBI:37565"/>
    </ligand>
</feature>
<protein>
    <submittedName>
        <fullName evidence="18">Sar1 small GTPase</fullName>
    </submittedName>
</protein>
<keyword evidence="7 17" id="KW-0256">Endoplasmic reticulum</keyword>
<feature type="binding site" evidence="14">
    <location>
        <position position="34"/>
    </location>
    <ligand>
        <name>GTP</name>
        <dbReference type="ChEBI" id="CHEBI:37565"/>
    </ligand>
</feature>
<feature type="binding site" evidence="14">
    <location>
        <position position="130"/>
    </location>
    <ligand>
        <name>GTP</name>
        <dbReference type="ChEBI" id="CHEBI:37565"/>
    </ligand>
</feature>
<dbReference type="STRING" id="478820.A0A196SMY0"/>
<evidence type="ECO:0000256" key="8">
    <source>
        <dbReference type="ARBA" id="ARBA00022892"/>
    </source>
</evidence>
<dbReference type="Pfam" id="PF00025">
    <property type="entry name" value="Arf"/>
    <property type="match status" value="1"/>
</dbReference>
<dbReference type="FunFam" id="3.40.50.300:FF:000161">
    <property type="entry name" value="Small COPII coat GTPase"/>
    <property type="match status" value="1"/>
</dbReference>
<evidence type="ECO:0000256" key="6">
    <source>
        <dbReference type="ARBA" id="ARBA00022801"/>
    </source>
</evidence>
<evidence type="ECO:0000256" key="2">
    <source>
        <dbReference type="ARBA" id="ARBA00004406"/>
    </source>
</evidence>
<dbReference type="InterPro" id="IPR005225">
    <property type="entry name" value="Small_GTP-bd"/>
</dbReference>
<feature type="binding site" evidence="14">
    <location>
        <position position="32"/>
    </location>
    <ligand>
        <name>GTP</name>
        <dbReference type="ChEBI" id="CHEBI:37565"/>
    </ligand>
</feature>
<dbReference type="Proteomes" id="UP000078348">
    <property type="component" value="Unassembled WGS sequence"/>
</dbReference>
<keyword evidence="10 17" id="KW-0333">Golgi apparatus</keyword>
<dbReference type="GO" id="GO:0016192">
    <property type="term" value="P:vesicle-mediated transport"/>
    <property type="evidence" value="ECO:0007669"/>
    <property type="project" value="UniProtKB-KW"/>
</dbReference>
<dbReference type="InterPro" id="IPR006689">
    <property type="entry name" value="Small_GTPase_ARF/SAR"/>
</dbReference>
<evidence type="ECO:0000256" key="9">
    <source>
        <dbReference type="ARBA" id="ARBA00022927"/>
    </source>
</evidence>
<keyword evidence="12" id="KW-0472">Membrane</keyword>
<dbReference type="GO" id="GO:0005789">
    <property type="term" value="C:endoplasmic reticulum membrane"/>
    <property type="evidence" value="ECO:0007669"/>
    <property type="project" value="UniProtKB-SubCell"/>
</dbReference>
<keyword evidence="19" id="KW-1185">Reference proteome</keyword>
<feature type="binding site" evidence="16">
    <location>
        <position position="51"/>
    </location>
    <ligand>
        <name>Mg(2+)</name>
        <dbReference type="ChEBI" id="CHEBI:18420"/>
    </ligand>
</feature>
<feature type="binding site" evidence="14">
    <location>
        <position position="129"/>
    </location>
    <ligand>
        <name>GTP</name>
        <dbReference type="ChEBI" id="CHEBI:37565"/>
    </ligand>
</feature>
<keyword evidence="8 17" id="KW-0931">ER-Golgi transport</keyword>
<dbReference type="Gene3D" id="3.40.50.300">
    <property type="entry name" value="P-loop containing nucleotide triphosphate hydrolases"/>
    <property type="match status" value="1"/>
</dbReference>
<keyword evidence="11 15" id="KW-0342">GTP-binding</keyword>
<evidence type="ECO:0000313" key="19">
    <source>
        <dbReference type="Proteomes" id="UP000078348"/>
    </source>
</evidence>
<evidence type="ECO:0000256" key="16">
    <source>
        <dbReference type="PIRSR" id="PIRSR606689-2"/>
    </source>
</evidence>
<name>A0A196SMY0_BLAHN</name>
<evidence type="ECO:0000256" key="7">
    <source>
        <dbReference type="ARBA" id="ARBA00022824"/>
    </source>
</evidence>
<dbReference type="SMART" id="SM00178">
    <property type="entry name" value="SAR"/>
    <property type="match status" value="1"/>
</dbReference>
<evidence type="ECO:0000256" key="14">
    <source>
        <dbReference type="PIRSR" id="PIRSR606687-2"/>
    </source>
</evidence>
<keyword evidence="4 17" id="KW-0813">Transport</keyword>
<feature type="binding site" evidence="14">
    <location>
        <position position="132"/>
    </location>
    <ligand>
        <name>GTP</name>
        <dbReference type="ChEBI" id="CHEBI:37565"/>
    </ligand>
</feature>
<evidence type="ECO:0000256" key="10">
    <source>
        <dbReference type="ARBA" id="ARBA00023034"/>
    </source>
</evidence>
<dbReference type="AlphaFoldDB" id="A0A196SMY0"/>
<accession>A0A196SMY0</accession>
<comment type="caution">
    <text evidence="18">The sequence shown here is derived from an EMBL/GenBank/DDBJ whole genome shotgun (WGS) entry which is preliminary data.</text>
</comment>
<keyword evidence="6" id="KW-0378">Hydrolase</keyword>
<keyword evidence="13" id="KW-0460">Magnesium</keyword>
<evidence type="ECO:0000256" key="13">
    <source>
        <dbReference type="PIRSR" id="PIRSR606687-1"/>
    </source>
</evidence>
<keyword evidence="13" id="KW-0479">Metal-binding</keyword>
<keyword evidence="5 14" id="KW-0547">Nucleotide-binding</keyword>
<feature type="binding site" evidence="15">
    <location>
        <position position="73"/>
    </location>
    <ligand>
        <name>GTP</name>
        <dbReference type="ChEBI" id="CHEBI:37565"/>
    </ligand>
</feature>
<dbReference type="SMART" id="SM00177">
    <property type="entry name" value="ARF"/>
    <property type="match status" value="1"/>
</dbReference>
<dbReference type="GO" id="GO:0000139">
    <property type="term" value="C:Golgi membrane"/>
    <property type="evidence" value="ECO:0007669"/>
    <property type="project" value="UniProtKB-SubCell"/>
</dbReference>
<feature type="binding site" evidence="14">
    <location>
        <position position="35"/>
    </location>
    <ligand>
        <name>GTP</name>
        <dbReference type="ChEBI" id="CHEBI:37565"/>
    </ligand>
</feature>
<feature type="binding site" evidence="14">
    <location>
        <position position="173"/>
    </location>
    <ligand>
        <name>GTP</name>
        <dbReference type="ChEBI" id="CHEBI:37565"/>
    </ligand>
</feature>
<reference evidence="18 19" key="1">
    <citation type="submission" date="2016-05" db="EMBL/GenBank/DDBJ databases">
        <title>Nuclear genome of Blastocystis sp. subtype 1 NandII.</title>
        <authorList>
            <person name="Gentekaki E."/>
            <person name="Curtis B."/>
            <person name="Stairs C."/>
            <person name="Eme L."/>
            <person name="Herman E."/>
            <person name="Klimes V."/>
            <person name="Arias M.C."/>
            <person name="Elias M."/>
            <person name="Hilliou F."/>
            <person name="Klute M."/>
            <person name="Malik S.-B."/>
            <person name="Pightling A."/>
            <person name="Rachubinski R."/>
            <person name="Salas D."/>
            <person name="Schlacht A."/>
            <person name="Suga H."/>
            <person name="Archibald J."/>
            <person name="Ball S.G."/>
            <person name="Clark G."/>
            <person name="Dacks J."/>
            <person name="Van Der Giezen M."/>
            <person name="Tsaousis A."/>
            <person name="Roger A."/>
        </authorList>
    </citation>
    <scope>NUCLEOTIDE SEQUENCE [LARGE SCALE GENOMIC DNA]</scope>
    <source>
        <strain evidence="19">ATCC 50177 / NandII</strain>
    </source>
</reference>
<dbReference type="GO" id="GO:0005525">
    <property type="term" value="F:GTP binding"/>
    <property type="evidence" value="ECO:0007669"/>
    <property type="project" value="UniProtKB-KW"/>
</dbReference>
<proteinExistence type="inferred from homology"/>
<feature type="binding site" evidence="14">
    <location>
        <position position="30"/>
    </location>
    <ligand>
        <name>GTP</name>
        <dbReference type="ChEBI" id="CHEBI:37565"/>
    </ligand>
</feature>
<dbReference type="GO" id="GO:0006886">
    <property type="term" value="P:intracellular protein transport"/>
    <property type="evidence" value="ECO:0007669"/>
    <property type="project" value="InterPro"/>
</dbReference>
<sequence>MFLVNWFYDVLYYLGLYQKSGKLLFLGLDNAGKTTLLDVLKQGRLAVHEPTLHPNSEELEIGKIKFRTFDLGGHESARKLWKEYFAKVDGVIFLVDAEDKDRFPEARQELSELLSDEELANVPFAVLGNKIDMPGAASEQELRINLNLVDTFGKDNFDNPSGVRPVELFMCSVVKQIGYTDAFNWISKFL</sequence>
<dbReference type="PRINTS" id="PR00328">
    <property type="entry name" value="SAR1GTPBP"/>
</dbReference>
<dbReference type="OrthoDB" id="2011769at2759"/>
<dbReference type="EMBL" id="LXWW01000023">
    <property type="protein sequence ID" value="OAO17606.1"/>
    <property type="molecule type" value="Genomic_DNA"/>
</dbReference>
<evidence type="ECO:0000256" key="5">
    <source>
        <dbReference type="ARBA" id="ARBA00022741"/>
    </source>
</evidence>
<dbReference type="InterPro" id="IPR006687">
    <property type="entry name" value="Small_GTPase_SAR1"/>
</dbReference>
<dbReference type="PROSITE" id="PS51417">
    <property type="entry name" value="ARF"/>
    <property type="match status" value="1"/>
</dbReference>
<evidence type="ECO:0000256" key="3">
    <source>
        <dbReference type="ARBA" id="ARBA00007507"/>
    </source>
</evidence>
<dbReference type="GO" id="GO:0003924">
    <property type="term" value="F:GTPase activity"/>
    <property type="evidence" value="ECO:0007669"/>
    <property type="project" value="InterPro"/>
</dbReference>
<feature type="binding site" evidence="15">
    <location>
        <begin position="129"/>
        <end position="132"/>
    </location>
    <ligand>
        <name>GTP</name>
        <dbReference type="ChEBI" id="CHEBI:37565"/>
    </ligand>
</feature>
<organism evidence="18 19">
    <name type="scientific">Blastocystis sp. subtype 1 (strain ATCC 50177 / NandII)</name>
    <dbReference type="NCBI Taxonomy" id="478820"/>
    <lineage>
        <taxon>Eukaryota</taxon>
        <taxon>Sar</taxon>
        <taxon>Stramenopiles</taxon>
        <taxon>Bigyra</taxon>
        <taxon>Opalozoa</taxon>
        <taxon>Opalinata</taxon>
        <taxon>Blastocystidae</taxon>
        <taxon>Blastocystis</taxon>
    </lineage>
</organism>
<comment type="similarity">
    <text evidence="3 17">Belongs to the small GTPase superfamily. SAR1 family.</text>
</comment>
<feature type="binding site" evidence="13">
    <location>
        <position position="29"/>
    </location>
    <ligand>
        <name>Mg(2+)</name>
        <dbReference type="ChEBI" id="CHEBI:18420"/>
    </ligand>
</feature>
<dbReference type="GO" id="GO:0046872">
    <property type="term" value="F:metal ion binding"/>
    <property type="evidence" value="ECO:0007669"/>
    <property type="project" value="UniProtKB-KW"/>
</dbReference>